<proteinExistence type="predicted"/>
<dbReference type="KEGG" id="palr:HGI30_11440"/>
<sequence>MSTYTSGLMTNPQNEEEQAVNVAVNARNLGPDQALIIVQLFGVPWSGTGLVPIYVSGFIVPPDSAISQTYYVGGNTAYEVQVNNVDDLSEVAVSLFGLKASGELVPAHRVLPLELSPMLGMLQP</sequence>
<dbReference type="Proteomes" id="UP000502136">
    <property type="component" value="Chromosome"/>
</dbReference>
<dbReference type="AlphaFoldDB" id="A0A6H2GXI2"/>
<keyword evidence="2" id="KW-1185">Reference proteome</keyword>
<name>A0A6H2GXI2_9BACL</name>
<protein>
    <submittedName>
        <fullName evidence="1">Uncharacterized protein</fullName>
    </submittedName>
</protein>
<dbReference type="RefSeq" id="WP_168907682.1">
    <property type="nucleotide sequence ID" value="NZ_CP051428.1"/>
</dbReference>
<dbReference type="EMBL" id="CP051428">
    <property type="protein sequence ID" value="QJC52107.1"/>
    <property type="molecule type" value="Genomic_DNA"/>
</dbReference>
<evidence type="ECO:0000313" key="1">
    <source>
        <dbReference type="EMBL" id="QJC52107.1"/>
    </source>
</evidence>
<evidence type="ECO:0000313" key="2">
    <source>
        <dbReference type="Proteomes" id="UP000502136"/>
    </source>
</evidence>
<organism evidence="1 2">
    <name type="scientific">Paenibacillus albicereus</name>
    <dbReference type="NCBI Taxonomy" id="2726185"/>
    <lineage>
        <taxon>Bacteria</taxon>
        <taxon>Bacillati</taxon>
        <taxon>Bacillota</taxon>
        <taxon>Bacilli</taxon>
        <taxon>Bacillales</taxon>
        <taxon>Paenibacillaceae</taxon>
        <taxon>Paenibacillus</taxon>
    </lineage>
</organism>
<reference evidence="1 2" key="1">
    <citation type="submission" date="2020-04" db="EMBL/GenBank/DDBJ databases">
        <title>Novel Paenibacillus strain UniB2 isolated from commercial digestive syrup.</title>
        <authorList>
            <person name="Thorat V."/>
            <person name="Kirdat K."/>
            <person name="Tiwarekar B."/>
            <person name="Yadav A."/>
        </authorList>
    </citation>
    <scope>NUCLEOTIDE SEQUENCE [LARGE SCALE GENOMIC DNA]</scope>
    <source>
        <strain evidence="1 2">UniB2</strain>
    </source>
</reference>
<gene>
    <name evidence="1" type="ORF">HGI30_11440</name>
</gene>
<accession>A0A6H2GXI2</accession>